<name>A0AAJ0AXR9_9PEZI</name>
<keyword evidence="3" id="KW-1185">Reference proteome</keyword>
<accession>A0AAJ0AXR9</accession>
<dbReference type="GeneID" id="85456071"/>
<evidence type="ECO:0000313" key="3">
    <source>
        <dbReference type="Proteomes" id="UP001224890"/>
    </source>
</evidence>
<evidence type="ECO:0000256" key="1">
    <source>
        <dbReference type="SAM" id="MobiDB-lite"/>
    </source>
</evidence>
<dbReference type="AlphaFoldDB" id="A0AAJ0AXR9"/>
<dbReference type="Proteomes" id="UP001224890">
    <property type="component" value="Unassembled WGS sequence"/>
</dbReference>
<sequence>MRIRNSTVLDVTGGTEITLPTADKTTHNPAASKIRIMPETQGYPLCAADAIAILRRSIQKFKVRYSIRHANSVASRRTRDAEHDLSLFGDAMHRGAAIGPLCQGEFLVLDFNVSTTSCGVREIVAPLRLAQSAQACGALLSDAGPAVPKSRFHSHWRRWTRGFTGADCISSKQGRATDSSFSQSPGGIGHSRAGSGSSGLHLPLHRWDPPI</sequence>
<dbReference type="RefSeq" id="XP_060436012.1">
    <property type="nucleotide sequence ID" value="XM_060571545.1"/>
</dbReference>
<feature type="compositionally biased region" description="Polar residues" evidence="1">
    <location>
        <begin position="170"/>
        <end position="185"/>
    </location>
</feature>
<comment type="caution">
    <text evidence="2">The sequence shown here is derived from an EMBL/GenBank/DDBJ whole genome shotgun (WGS) entry which is preliminary data.</text>
</comment>
<feature type="region of interest" description="Disordered" evidence="1">
    <location>
        <begin position="170"/>
        <end position="202"/>
    </location>
</feature>
<organism evidence="2 3">
    <name type="scientific">Colletotrichum godetiae</name>
    <dbReference type="NCBI Taxonomy" id="1209918"/>
    <lineage>
        <taxon>Eukaryota</taxon>
        <taxon>Fungi</taxon>
        <taxon>Dikarya</taxon>
        <taxon>Ascomycota</taxon>
        <taxon>Pezizomycotina</taxon>
        <taxon>Sordariomycetes</taxon>
        <taxon>Hypocreomycetidae</taxon>
        <taxon>Glomerellales</taxon>
        <taxon>Glomerellaceae</taxon>
        <taxon>Colletotrichum</taxon>
        <taxon>Colletotrichum acutatum species complex</taxon>
    </lineage>
</organism>
<evidence type="ECO:0000313" key="2">
    <source>
        <dbReference type="EMBL" id="KAK1700255.1"/>
    </source>
</evidence>
<gene>
    <name evidence="2" type="ORF">BDP55DRAFT_625854</name>
</gene>
<proteinExistence type="predicted"/>
<dbReference type="EMBL" id="JAHMHR010000002">
    <property type="protein sequence ID" value="KAK1700255.1"/>
    <property type="molecule type" value="Genomic_DNA"/>
</dbReference>
<reference evidence="2" key="1">
    <citation type="submission" date="2021-06" db="EMBL/GenBank/DDBJ databases">
        <title>Comparative genomics, transcriptomics and evolutionary studies reveal genomic signatures of adaptation to plant cell wall in hemibiotrophic fungi.</title>
        <authorList>
            <consortium name="DOE Joint Genome Institute"/>
            <person name="Baroncelli R."/>
            <person name="Diaz J.F."/>
            <person name="Benocci T."/>
            <person name="Peng M."/>
            <person name="Battaglia E."/>
            <person name="Haridas S."/>
            <person name="Andreopoulos W."/>
            <person name="Labutti K."/>
            <person name="Pangilinan J."/>
            <person name="Floch G.L."/>
            <person name="Makela M.R."/>
            <person name="Henrissat B."/>
            <person name="Grigoriev I.V."/>
            <person name="Crouch J.A."/>
            <person name="De Vries R.P."/>
            <person name="Sukno S.A."/>
            <person name="Thon M.R."/>
        </authorList>
    </citation>
    <scope>NUCLEOTIDE SEQUENCE</scope>
    <source>
        <strain evidence="2">CBS 193.32</strain>
    </source>
</reference>
<protein>
    <submittedName>
        <fullName evidence="2">Uncharacterized protein</fullName>
    </submittedName>
</protein>